<accession>A0A832I3Z0</accession>
<evidence type="ECO:0000259" key="2">
    <source>
        <dbReference type="Pfam" id="PF13460"/>
    </source>
</evidence>
<dbReference type="SUPFAM" id="SSF51735">
    <property type="entry name" value="NAD(P)-binding Rossmann-fold domains"/>
    <property type="match status" value="1"/>
</dbReference>
<dbReference type="InterPro" id="IPR016040">
    <property type="entry name" value="NAD(P)-bd_dom"/>
</dbReference>
<dbReference type="InterPro" id="IPR021295">
    <property type="entry name" value="DUF2867"/>
</dbReference>
<proteinExistence type="predicted"/>
<dbReference type="EMBL" id="DSQF01000017">
    <property type="protein sequence ID" value="HGZ43316.1"/>
    <property type="molecule type" value="Genomic_DNA"/>
</dbReference>
<feature type="domain" description="NAD(P)-binding" evidence="2">
    <location>
        <begin position="58"/>
        <end position="164"/>
    </location>
</feature>
<dbReference type="PANTHER" id="PTHR43162:SF1">
    <property type="entry name" value="PRESTALK A DIFFERENTIATION PROTEIN A"/>
    <property type="match status" value="1"/>
</dbReference>
<dbReference type="PANTHER" id="PTHR43162">
    <property type="match status" value="1"/>
</dbReference>
<dbReference type="SUPFAM" id="SSF55961">
    <property type="entry name" value="Bet v1-like"/>
    <property type="match status" value="1"/>
</dbReference>
<dbReference type="Pfam" id="PF11066">
    <property type="entry name" value="DUF2867"/>
    <property type="match status" value="1"/>
</dbReference>
<protein>
    <submittedName>
        <fullName evidence="3">SDR family oxidoreductase</fullName>
    </submittedName>
</protein>
<comment type="caution">
    <text evidence="3">The sequence shown here is derived from an EMBL/GenBank/DDBJ whole genome shotgun (WGS) entry which is preliminary data.</text>
</comment>
<sequence length="532" mass="57273">MGAVPGAPALEHGAARRHRGGARRAARARRRARRAPRGAPVSGGAVGADRRPVVLVTGPTGYVGGRLLAALEARGERVRCLARRPQFLRPRAAPGTEIVPGDVRDPQALARALEGVGTAYFLVHAMSEGRGFAAAERLAAQRFGDAARAAGVRRIVYLGGLGRGPGLSEHLASRQEVGRVLAASGVPVVEFRASIIIGSGSLSFELARSLVERLPVMVTPRWVRTPAQPIAIEDVIAYLLAALDAPPEVAGVFEIGGAERVSYLGILRAYAEARGLRRWIIPVPVLSPGLSSLWLALVTPLHARVGRALIEGVRNATVVEDDRSLRVFAVRPRGVREAIARALAHEDRDFALTRWSDALATARGVEHRAYGARIVDSRAVRVACSPQAAFTPIRRIGGARGWYFANALWRARGLLDRLVGGPGLRRGRRDPEWLVPGDALDFWRVEAFEPGRLLRLAAEMRLPGRAWLQFDVEPDGDGARVRQTAMFEPLGLGGLLYWYALYPVHHVIFAGMLRAIAARAARAGASDPTGSL</sequence>
<reference evidence="3" key="1">
    <citation type="journal article" date="2020" name="mSystems">
        <title>Genome- and Community-Level Interaction Insights into Carbon Utilization and Element Cycling Functions of Hydrothermarchaeota in Hydrothermal Sediment.</title>
        <authorList>
            <person name="Zhou Z."/>
            <person name="Liu Y."/>
            <person name="Xu W."/>
            <person name="Pan J."/>
            <person name="Luo Z.H."/>
            <person name="Li M."/>
        </authorList>
    </citation>
    <scope>NUCLEOTIDE SEQUENCE [LARGE SCALE GENOMIC DNA]</scope>
    <source>
        <strain evidence="3">SpSt-381</strain>
    </source>
</reference>
<dbReference type="InterPro" id="IPR036291">
    <property type="entry name" value="NAD(P)-bd_dom_sf"/>
</dbReference>
<evidence type="ECO:0000256" key="1">
    <source>
        <dbReference type="SAM" id="MobiDB-lite"/>
    </source>
</evidence>
<feature type="compositionally biased region" description="Basic residues" evidence="1">
    <location>
        <begin position="15"/>
        <end position="36"/>
    </location>
</feature>
<dbReference type="Gene3D" id="3.40.50.720">
    <property type="entry name" value="NAD(P)-binding Rossmann-like Domain"/>
    <property type="match status" value="1"/>
</dbReference>
<gene>
    <name evidence="3" type="ORF">ENR23_07825</name>
</gene>
<dbReference type="Pfam" id="PF13460">
    <property type="entry name" value="NAD_binding_10"/>
    <property type="match status" value="1"/>
</dbReference>
<feature type="region of interest" description="Disordered" evidence="1">
    <location>
        <begin position="1"/>
        <end position="46"/>
    </location>
</feature>
<evidence type="ECO:0000313" key="3">
    <source>
        <dbReference type="EMBL" id="HGZ43316.1"/>
    </source>
</evidence>
<organism evidence="3">
    <name type="scientific">Eiseniibacteriota bacterium</name>
    <dbReference type="NCBI Taxonomy" id="2212470"/>
    <lineage>
        <taxon>Bacteria</taxon>
        <taxon>Candidatus Eiseniibacteriota</taxon>
    </lineage>
</organism>
<name>A0A832I3Z0_UNCEI</name>
<dbReference type="InterPro" id="IPR051604">
    <property type="entry name" value="Ergot_Alk_Oxidoreductase"/>
</dbReference>
<dbReference type="AlphaFoldDB" id="A0A832I3Z0"/>